<proteinExistence type="predicted"/>
<dbReference type="EMBL" id="JARJLG010000240">
    <property type="protein sequence ID" value="KAJ7724194.1"/>
    <property type="molecule type" value="Genomic_DNA"/>
</dbReference>
<evidence type="ECO:0000313" key="3">
    <source>
        <dbReference type="Proteomes" id="UP001215280"/>
    </source>
</evidence>
<sequence>MYNDLLGQPASPSPLFDEHRMLRFPAPEKYSGVPPELESEVWNRPVNDVAASGARSEQLRHAREEEEFGGDSEQEPDEPLMGEQYSSDAASDYTLKEVFEYSSDEHDERFGGIREEYSDMPVLVEDDWSDSDYDSESEFEYDDNPSDKPTITPDNQGLWAVVDDWSDSVDESGPVEGCSTPVISVHYRSGRPGPAIPEKGFHAMKVY</sequence>
<feature type="region of interest" description="Disordered" evidence="1">
    <location>
        <begin position="121"/>
        <end position="155"/>
    </location>
</feature>
<feature type="compositionally biased region" description="Acidic residues" evidence="1">
    <location>
        <begin position="65"/>
        <end position="80"/>
    </location>
</feature>
<feature type="compositionally biased region" description="Acidic residues" evidence="1">
    <location>
        <begin position="124"/>
        <end position="144"/>
    </location>
</feature>
<name>A0AAD7HMU8_9AGAR</name>
<reference evidence="2" key="1">
    <citation type="submission" date="2023-03" db="EMBL/GenBank/DDBJ databases">
        <title>Massive genome expansion in bonnet fungi (Mycena s.s.) driven by repeated elements and novel gene families across ecological guilds.</title>
        <authorList>
            <consortium name="Lawrence Berkeley National Laboratory"/>
            <person name="Harder C.B."/>
            <person name="Miyauchi S."/>
            <person name="Viragh M."/>
            <person name="Kuo A."/>
            <person name="Thoen E."/>
            <person name="Andreopoulos B."/>
            <person name="Lu D."/>
            <person name="Skrede I."/>
            <person name="Drula E."/>
            <person name="Henrissat B."/>
            <person name="Morin E."/>
            <person name="Kohler A."/>
            <person name="Barry K."/>
            <person name="LaButti K."/>
            <person name="Morin E."/>
            <person name="Salamov A."/>
            <person name="Lipzen A."/>
            <person name="Mereny Z."/>
            <person name="Hegedus B."/>
            <person name="Baldrian P."/>
            <person name="Stursova M."/>
            <person name="Weitz H."/>
            <person name="Taylor A."/>
            <person name="Grigoriev I.V."/>
            <person name="Nagy L.G."/>
            <person name="Martin F."/>
            <person name="Kauserud H."/>
        </authorList>
    </citation>
    <scope>NUCLEOTIDE SEQUENCE</scope>
    <source>
        <strain evidence="2">CBHHK188m</strain>
    </source>
</reference>
<gene>
    <name evidence="2" type="ORF">DFH07DRAFT_971318</name>
</gene>
<evidence type="ECO:0000313" key="2">
    <source>
        <dbReference type="EMBL" id="KAJ7724194.1"/>
    </source>
</evidence>
<feature type="region of interest" description="Disordered" evidence="1">
    <location>
        <begin position="48"/>
        <end position="84"/>
    </location>
</feature>
<dbReference type="AlphaFoldDB" id="A0AAD7HMU8"/>
<accession>A0AAD7HMU8</accession>
<comment type="caution">
    <text evidence="2">The sequence shown here is derived from an EMBL/GenBank/DDBJ whole genome shotgun (WGS) entry which is preliminary data.</text>
</comment>
<dbReference type="Proteomes" id="UP001215280">
    <property type="component" value="Unassembled WGS sequence"/>
</dbReference>
<evidence type="ECO:0000256" key="1">
    <source>
        <dbReference type="SAM" id="MobiDB-lite"/>
    </source>
</evidence>
<protein>
    <submittedName>
        <fullName evidence="2">Uncharacterized protein</fullName>
    </submittedName>
</protein>
<organism evidence="2 3">
    <name type="scientific">Mycena maculata</name>
    <dbReference type="NCBI Taxonomy" id="230809"/>
    <lineage>
        <taxon>Eukaryota</taxon>
        <taxon>Fungi</taxon>
        <taxon>Dikarya</taxon>
        <taxon>Basidiomycota</taxon>
        <taxon>Agaricomycotina</taxon>
        <taxon>Agaricomycetes</taxon>
        <taxon>Agaricomycetidae</taxon>
        <taxon>Agaricales</taxon>
        <taxon>Marasmiineae</taxon>
        <taxon>Mycenaceae</taxon>
        <taxon>Mycena</taxon>
    </lineage>
</organism>
<keyword evidence="3" id="KW-1185">Reference proteome</keyword>